<protein>
    <submittedName>
        <fullName evidence="1">Uncharacterized protein</fullName>
    </submittedName>
</protein>
<organism evidence="1 2">
    <name type="scientific">Dickeya phage phiD3</name>
    <dbReference type="NCBI Taxonomy" id="1542131"/>
    <lineage>
        <taxon>Viruses</taxon>
        <taxon>Duplodnaviria</taxon>
        <taxon>Heunggongvirae</taxon>
        <taxon>Uroviricota</taxon>
        <taxon>Caudoviricetes</taxon>
        <taxon>Pantevenvirales</taxon>
        <taxon>Ackermannviridae</taxon>
        <taxon>Aglimvirinae</taxon>
        <taxon>Limestonevirus</taxon>
        <taxon>Limestonevirus limestone</taxon>
    </lineage>
</organism>
<accession>A0A0N6YQZ4</accession>
<gene>
    <name evidence="1" type="ORF">HQ80_0031</name>
</gene>
<proteinExistence type="predicted"/>
<sequence length="60" mass="6952">MKVYLLQYHDGYDDLQVQSVSGTPEAWGFTPKVATQYFSIEIWDTETDCYVDDLKIELKG</sequence>
<dbReference type="Proteomes" id="UP000224241">
    <property type="component" value="Segment"/>
</dbReference>
<evidence type="ECO:0000313" key="1">
    <source>
        <dbReference type="EMBL" id="AIM51358.1"/>
    </source>
</evidence>
<dbReference type="EMBL" id="KM209228">
    <property type="protein sequence ID" value="AIM51358.1"/>
    <property type="molecule type" value="Genomic_DNA"/>
</dbReference>
<name>A0A0N6YQZ4_9CAUD</name>
<evidence type="ECO:0000313" key="2">
    <source>
        <dbReference type="Proteomes" id="UP000224241"/>
    </source>
</evidence>
<reference evidence="1 2" key="1">
    <citation type="journal article" date="2015" name="Stand. Genomic Sci.">
        <title>The complete genome, structural proteome, comparative genomics and phylogenetic analysis of a broad host lytic bacteriophage ?D3 infecting pectinolytic Dickeya spp.</title>
        <authorList>
            <person name="Czajkowski R."/>
            <person name="Ozymko Z."/>
            <person name="Siwinska J."/>
            <person name="Ossowicki A."/>
            <person name="de Jager V."/>
            <person name="Narajczyk M."/>
            <person name="Lojkowska E."/>
        </authorList>
    </citation>
    <scope>NUCLEOTIDE SEQUENCE [LARGE SCALE GENOMIC DNA]</scope>
</reference>